<reference evidence="1 2" key="1">
    <citation type="submission" date="2018-07" db="EMBL/GenBank/DDBJ databases">
        <title>Genome sequence of Nitratireductor thuwali#1536.</title>
        <authorList>
            <person name="Michoud G."/>
            <person name="Merlino G."/>
            <person name="Sefrji F.O."/>
            <person name="Daffonchio D."/>
        </authorList>
    </citation>
    <scope>NUCLEOTIDE SEQUENCE [LARGE SCALE GENOMIC DNA]</scope>
    <source>
        <strain evidence="2">Nit1536</strain>
    </source>
</reference>
<dbReference type="EMBL" id="CP030941">
    <property type="protein sequence ID" value="UUP16057.1"/>
    <property type="molecule type" value="Genomic_DNA"/>
</dbReference>
<gene>
    <name evidence="1" type="primary">soxD_1</name>
    <name evidence="1" type="ORF">NTH_00497</name>
</gene>
<organism evidence="1 2">
    <name type="scientific">Nitratireductor thuwali</name>
    <dbReference type="NCBI Taxonomy" id="2267699"/>
    <lineage>
        <taxon>Bacteria</taxon>
        <taxon>Pseudomonadati</taxon>
        <taxon>Pseudomonadota</taxon>
        <taxon>Alphaproteobacteria</taxon>
        <taxon>Hyphomicrobiales</taxon>
        <taxon>Phyllobacteriaceae</taxon>
        <taxon>Nitratireductor</taxon>
    </lineage>
</organism>
<dbReference type="GO" id="GO:0008115">
    <property type="term" value="F:sarcosine oxidase activity"/>
    <property type="evidence" value="ECO:0007669"/>
    <property type="project" value="UniProtKB-EC"/>
</dbReference>
<dbReference type="NCBIfam" id="TIGR01374">
    <property type="entry name" value="soxD"/>
    <property type="match status" value="1"/>
</dbReference>
<dbReference type="Proteomes" id="UP001342418">
    <property type="component" value="Chromosome"/>
</dbReference>
<accession>A0ABY5ME29</accession>
<protein>
    <submittedName>
        <fullName evidence="1">Sarcosine oxidase subunit delta</fullName>
        <ecNumber evidence="1">1.5.3.1</ecNumber>
    </submittedName>
</protein>
<evidence type="ECO:0000313" key="2">
    <source>
        <dbReference type="Proteomes" id="UP001342418"/>
    </source>
</evidence>
<dbReference type="EC" id="1.5.3.1" evidence="1"/>
<dbReference type="InterPro" id="IPR038561">
    <property type="entry name" value="SoxD_sf"/>
</dbReference>
<dbReference type="RefSeq" id="WP_338528513.1">
    <property type="nucleotide sequence ID" value="NZ_CP030941.1"/>
</dbReference>
<proteinExistence type="predicted"/>
<sequence length="90" mass="10107">MLISCPHCGPRDLAEFTYQGDAARTRPDPASTDTAAWHAYVYERPNPAGLHREYWQHSGGCRSHLLVVRDTVSHEIVSAEFARKAREKTG</sequence>
<dbReference type="Gene3D" id="3.30.2270.10">
    <property type="entry name" value="Folate-binding superfamily"/>
    <property type="match status" value="1"/>
</dbReference>
<name>A0ABY5ME29_9HYPH</name>
<keyword evidence="1" id="KW-0560">Oxidoreductase</keyword>
<keyword evidence="2" id="KW-1185">Reference proteome</keyword>
<dbReference type="InterPro" id="IPR006279">
    <property type="entry name" value="SoxD"/>
</dbReference>
<evidence type="ECO:0000313" key="1">
    <source>
        <dbReference type="EMBL" id="UUP16057.1"/>
    </source>
</evidence>
<dbReference type="Pfam" id="PF04267">
    <property type="entry name" value="SoxD"/>
    <property type="match status" value="1"/>
</dbReference>